<evidence type="ECO:0000313" key="2">
    <source>
        <dbReference type="Proteomes" id="UP001458880"/>
    </source>
</evidence>
<dbReference type="AlphaFoldDB" id="A0AAW1I8C6"/>
<dbReference type="Proteomes" id="UP001458880">
    <property type="component" value="Unassembled WGS sequence"/>
</dbReference>
<evidence type="ECO:0000313" key="1">
    <source>
        <dbReference type="EMBL" id="KAK9685290.1"/>
    </source>
</evidence>
<proteinExistence type="predicted"/>
<dbReference type="PANTHER" id="PTHR46599">
    <property type="entry name" value="PIGGYBAC TRANSPOSABLE ELEMENT-DERIVED PROTEIN 4"/>
    <property type="match status" value="1"/>
</dbReference>
<sequence>MSRSKKDFSDYMMKFLQTENTMTKKRKFIVKQVSLRNNKKLQILNKNWTWRVLLQQIAIITKAESIVYRLPGVVGTIITKAESIVYRLPGVVGTARESSSPIDIWGWSFTDEMLNDIVENTNKFISSEENGPKNRTARPTDLLEEKALLGLLYLSGEHSTIVSYIPRKNKNVLLFSTMHHDDKVDKTTGKPELILMYKQTKEGVDVVDKLCATDNCARATRRWPMVIFTAL</sequence>
<dbReference type="EMBL" id="JASPKY010000789">
    <property type="protein sequence ID" value="KAK9685290.1"/>
    <property type="molecule type" value="Genomic_DNA"/>
</dbReference>
<organism evidence="1 2">
    <name type="scientific">Popillia japonica</name>
    <name type="common">Japanese beetle</name>
    <dbReference type="NCBI Taxonomy" id="7064"/>
    <lineage>
        <taxon>Eukaryota</taxon>
        <taxon>Metazoa</taxon>
        <taxon>Ecdysozoa</taxon>
        <taxon>Arthropoda</taxon>
        <taxon>Hexapoda</taxon>
        <taxon>Insecta</taxon>
        <taxon>Pterygota</taxon>
        <taxon>Neoptera</taxon>
        <taxon>Endopterygota</taxon>
        <taxon>Coleoptera</taxon>
        <taxon>Polyphaga</taxon>
        <taxon>Scarabaeiformia</taxon>
        <taxon>Scarabaeidae</taxon>
        <taxon>Rutelinae</taxon>
        <taxon>Popillia</taxon>
    </lineage>
</organism>
<comment type="caution">
    <text evidence="1">The sequence shown here is derived from an EMBL/GenBank/DDBJ whole genome shotgun (WGS) entry which is preliminary data.</text>
</comment>
<accession>A0AAW1I8C6</accession>
<protein>
    <submittedName>
        <fullName evidence="1">Transposase IS4</fullName>
    </submittedName>
</protein>
<name>A0AAW1I8C6_POPJA</name>
<dbReference type="PANTHER" id="PTHR46599:SF6">
    <property type="entry name" value="DUAL SPECIFICITY PHOSPHATASE 26"/>
    <property type="match status" value="1"/>
</dbReference>
<reference evidence="1 2" key="1">
    <citation type="journal article" date="2024" name="BMC Genomics">
        <title>De novo assembly and annotation of Popillia japonica's genome with initial clues to its potential as an invasive pest.</title>
        <authorList>
            <person name="Cucini C."/>
            <person name="Boschi S."/>
            <person name="Funari R."/>
            <person name="Cardaioli E."/>
            <person name="Iannotti N."/>
            <person name="Marturano G."/>
            <person name="Paoli F."/>
            <person name="Bruttini M."/>
            <person name="Carapelli A."/>
            <person name="Frati F."/>
            <person name="Nardi F."/>
        </authorList>
    </citation>
    <scope>NUCLEOTIDE SEQUENCE [LARGE SCALE GENOMIC DNA]</scope>
    <source>
        <strain evidence="1">DMR45628</strain>
    </source>
</reference>
<keyword evidence="2" id="KW-1185">Reference proteome</keyword>
<gene>
    <name evidence="1" type="ORF">QE152_g38155</name>
</gene>